<reference evidence="1" key="1">
    <citation type="submission" date="2022-08" db="EMBL/GenBank/DDBJ databases">
        <authorList>
            <person name="Deng Y."/>
            <person name="Han X.-F."/>
            <person name="Zhang Y.-Q."/>
        </authorList>
    </citation>
    <scope>NUCLEOTIDE SEQUENCE</scope>
    <source>
        <strain evidence="1">CPCC 205763</strain>
    </source>
</reference>
<proteinExistence type="predicted"/>
<organism evidence="1 2">
    <name type="scientific">Herbiconiux aconitum</name>
    <dbReference type="NCBI Taxonomy" id="2970913"/>
    <lineage>
        <taxon>Bacteria</taxon>
        <taxon>Bacillati</taxon>
        <taxon>Actinomycetota</taxon>
        <taxon>Actinomycetes</taxon>
        <taxon>Micrococcales</taxon>
        <taxon>Microbacteriaceae</taxon>
        <taxon>Herbiconiux</taxon>
    </lineage>
</organism>
<protein>
    <submittedName>
        <fullName evidence="1">Uncharacterized protein</fullName>
    </submittedName>
</protein>
<dbReference type="Proteomes" id="UP001165584">
    <property type="component" value="Unassembled WGS sequence"/>
</dbReference>
<dbReference type="EMBL" id="JANLCM010000003">
    <property type="protein sequence ID" value="MCS5720277.1"/>
    <property type="molecule type" value="Genomic_DNA"/>
</dbReference>
<dbReference type="RefSeq" id="WP_259510538.1">
    <property type="nucleotide sequence ID" value="NZ_JANLCM010000003.1"/>
</dbReference>
<accession>A0ABT2GVN9</accession>
<evidence type="ECO:0000313" key="2">
    <source>
        <dbReference type="Proteomes" id="UP001165584"/>
    </source>
</evidence>
<name>A0ABT2GVN9_9MICO</name>
<comment type="caution">
    <text evidence="1">The sequence shown here is derived from an EMBL/GenBank/DDBJ whole genome shotgun (WGS) entry which is preliminary data.</text>
</comment>
<evidence type="ECO:0000313" key="1">
    <source>
        <dbReference type="EMBL" id="MCS5720277.1"/>
    </source>
</evidence>
<gene>
    <name evidence="1" type="ORF">N1027_19295</name>
</gene>
<keyword evidence="2" id="KW-1185">Reference proteome</keyword>
<sequence>MSNPQPRHDAHLDHLGATACDMAAFDEGHELHPIIRRAASATPSQWVDALVVSSSADGWIEFVALHDASVGQRWHHADLSDVLIPGSPIAVHGLYGVLAIGDELVSVRAA</sequence>